<proteinExistence type="inferred from homology"/>
<protein>
    <recommendedName>
        <fullName evidence="2">site-specific DNA-methyltransferase (adenine-specific)</fullName>
        <ecNumber evidence="2">2.1.1.72</ecNumber>
    </recommendedName>
</protein>
<dbReference type="InterPro" id="IPR002941">
    <property type="entry name" value="DNA_methylase_N4/N6"/>
</dbReference>
<dbReference type="Pfam" id="PF01555">
    <property type="entry name" value="N6_N4_Mtase"/>
    <property type="match status" value="1"/>
</dbReference>
<evidence type="ECO:0000256" key="5">
    <source>
        <dbReference type="ARBA" id="ARBA00047942"/>
    </source>
</evidence>
<evidence type="ECO:0000313" key="8">
    <source>
        <dbReference type="Proteomes" id="UP000241899"/>
    </source>
</evidence>
<dbReference type="Gene3D" id="3.40.50.150">
    <property type="entry name" value="Vaccinia Virus protein VP39"/>
    <property type="match status" value="1"/>
</dbReference>
<dbReference type="GO" id="GO:0003677">
    <property type="term" value="F:DNA binding"/>
    <property type="evidence" value="ECO:0007669"/>
    <property type="project" value="InterPro"/>
</dbReference>
<comment type="catalytic activity">
    <reaction evidence="5">
        <text>a 2'-deoxyadenosine in DNA + S-adenosyl-L-methionine = an N(6)-methyl-2'-deoxyadenosine in DNA + S-adenosyl-L-homocysteine + H(+)</text>
        <dbReference type="Rhea" id="RHEA:15197"/>
        <dbReference type="Rhea" id="RHEA-COMP:12418"/>
        <dbReference type="Rhea" id="RHEA-COMP:12419"/>
        <dbReference type="ChEBI" id="CHEBI:15378"/>
        <dbReference type="ChEBI" id="CHEBI:57856"/>
        <dbReference type="ChEBI" id="CHEBI:59789"/>
        <dbReference type="ChEBI" id="CHEBI:90615"/>
        <dbReference type="ChEBI" id="CHEBI:90616"/>
        <dbReference type="EC" id="2.1.1.72"/>
    </reaction>
</comment>
<feature type="non-terminal residue" evidence="7">
    <location>
        <position position="180"/>
    </location>
</feature>
<evidence type="ECO:0000256" key="3">
    <source>
        <dbReference type="ARBA" id="ARBA00022603"/>
    </source>
</evidence>
<name>A0A2T4JGM8_9RHOB</name>
<comment type="similarity">
    <text evidence="1">Belongs to the N(4)/N(6)-methyltransferase family.</text>
</comment>
<dbReference type="EC" id="2.1.1.72" evidence="2"/>
<dbReference type="EMBL" id="PZKF01000025">
    <property type="protein sequence ID" value="PTE17061.1"/>
    <property type="molecule type" value="Genomic_DNA"/>
</dbReference>
<dbReference type="SUPFAM" id="SSF53335">
    <property type="entry name" value="S-adenosyl-L-methionine-dependent methyltransferases"/>
    <property type="match status" value="1"/>
</dbReference>
<dbReference type="GO" id="GO:0008170">
    <property type="term" value="F:N-methyltransferase activity"/>
    <property type="evidence" value="ECO:0007669"/>
    <property type="project" value="InterPro"/>
</dbReference>
<dbReference type="PROSITE" id="PS00092">
    <property type="entry name" value="N6_MTASE"/>
    <property type="match status" value="1"/>
</dbReference>
<gene>
    <name evidence="7" type="ORF">C5F46_11265</name>
</gene>
<evidence type="ECO:0000256" key="1">
    <source>
        <dbReference type="ARBA" id="ARBA00006594"/>
    </source>
</evidence>
<evidence type="ECO:0000259" key="6">
    <source>
        <dbReference type="Pfam" id="PF01555"/>
    </source>
</evidence>
<keyword evidence="3 7" id="KW-0489">Methyltransferase</keyword>
<organism evidence="7 8">
    <name type="scientific">Phaeovulum veldkampii DSM 11550</name>
    <dbReference type="NCBI Taxonomy" id="1185920"/>
    <lineage>
        <taxon>Bacteria</taxon>
        <taxon>Pseudomonadati</taxon>
        <taxon>Pseudomonadota</taxon>
        <taxon>Alphaproteobacteria</taxon>
        <taxon>Rhodobacterales</taxon>
        <taxon>Paracoccaceae</taxon>
        <taxon>Phaeovulum</taxon>
    </lineage>
</organism>
<dbReference type="OrthoDB" id="9816043at2"/>
<keyword evidence="4 7" id="KW-0808">Transferase</keyword>
<dbReference type="GO" id="GO:0032259">
    <property type="term" value="P:methylation"/>
    <property type="evidence" value="ECO:0007669"/>
    <property type="project" value="UniProtKB-KW"/>
</dbReference>
<dbReference type="AlphaFoldDB" id="A0A2T4JGM8"/>
<dbReference type="InterPro" id="IPR002052">
    <property type="entry name" value="DNA_methylase_N6_adenine_CS"/>
</dbReference>
<dbReference type="RefSeq" id="WP_146160224.1">
    <property type="nucleotide sequence ID" value="NZ_PZKF01000025.1"/>
</dbReference>
<reference evidence="7 8" key="1">
    <citation type="submission" date="2018-03" db="EMBL/GenBank/DDBJ databases">
        <title>Rhodobacter veldkampii.</title>
        <authorList>
            <person name="Meyer T.E."/>
            <person name="Miller S."/>
            <person name="Lodha T."/>
            <person name="Gandham S."/>
            <person name="Chintalapati S."/>
            <person name="Chintalapati V.R."/>
        </authorList>
    </citation>
    <scope>NUCLEOTIDE SEQUENCE [LARGE SCALE GENOMIC DNA]</scope>
    <source>
        <strain evidence="7 8">DSM 11550</strain>
    </source>
</reference>
<dbReference type="InterPro" id="IPR029063">
    <property type="entry name" value="SAM-dependent_MTases_sf"/>
</dbReference>
<dbReference type="GO" id="GO:0009007">
    <property type="term" value="F:site-specific DNA-methyltransferase (adenine-specific) activity"/>
    <property type="evidence" value="ECO:0007669"/>
    <property type="project" value="UniProtKB-EC"/>
</dbReference>
<keyword evidence="8" id="KW-1185">Reference proteome</keyword>
<dbReference type="Proteomes" id="UP000241899">
    <property type="component" value="Unassembled WGS sequence"/>
</dbReference>
<evidence type="ECO:0000313" key="7">
    <source>
        <dbReference type="EMBL" id="PTE17061.1"/>
    </source>
</evidence>
<evidence type="ECO:0000256" key="4">
    <source>
        <dbReference type="ARBA" id="ARBA00022679"/>
    </source>
</evidence>
<feature type="domain" description="DNA methylase N-4/N-6" evidence="6">
    <location>
        <begin position="70"/>
        <end position="178"/>
    </location>
</feature>
<sequence>MATKSKLELTWIGKDIRPRLEPRILIEEPELSYHAKARRDGDIFDNLLIQADNLLALKALEADPRVAGNVKCIYIDPPYNTGSAFEHYDDGLEHSIWLSLMRERAFILRDLLADDGLFFAQIDDNEFPYFAVMLDEVFGRENRINVIAVKMSEASGVKMSHVDKKLPKLKEYVLVYRKRL</sequence>
<accession>A0A2T4JGM8</accession>
<comment type="caution">
    <text evidence="7">The sequence shown here is derived from an EMBL/GenBank/DDBJ whole genome shotgun (WGS) entry which is preliminary data.</text>
</comment>
<evidence type="ECO:0000256" key="2">
    <source>
        <dbReference type="ARBA" id="ARBA00011900"/>
    </source>
</evidence>